<dbReference type="AlphaFoldDB" id="A0A1W6YJD7"/>
<dbReference type="Gene3D" id="3.40.190.150">
    <property type="entry name" value="Bordetella uptake gene, domain 1"/>
    <property type="match status" value="1"/>
</dbReference>
<sequence>MHILVLSMAWRKILDGAPGGRMPKMGLPWCTGPTKTRPSRRELCLVHIKETTMRAGDRNDPHLHTKTLRRATARSLAHAAMLAMGLACMAHAARADDRFPGKPIRIVVPVSPGGTVDLVARLVAKGMSEDLGQSVLVENKPGASGLVGTREVARAAADGYTLLAVANTFVSAPAFVPEAGYDPIKDFAPITQTVLIPMVLVAHPSVPESSVKALIERARAHPGQVSYASSGIGSTGYIAAELFSKQAGVKMLPVSYKGNAQAITDLVGGQVMVMFDQVSTSGPYVQAGKLKALGVTTSTRSKLLPDVPTIAEAGLPGYEEDTFNAILAPAGTPASIVLKLRDAVAKALQRPEVTAQLARQGVEVKLDQTPDGLGDTLRKAVVKYRDIARDVAPSRP</sequence>
<evidence type="ECO:0008006" key="4">
    <source>
        <dbReference type="Google" id="ProtNLM"/>
    </source>
</evidence>
<gene>
    <name evidence="2" type="ORF">CAL12_10040</name>
</gene>
<reference evidence="2 3" key="1">
    <citation type="submission" date="2017-05" db="EMBL/GenBank/DDBJ databases">
        <title>Complete and WGS of Bordetella genogroups.</title>
        <authorList>
            <person name="Spilker T."/>
            <person name="LiPuma J."/>
        </authorList>
    </citation>
    <scope>NUCLEOTIDE SEQUENCE [LARGE SCALE GENOMIC DNA]</scope>
    <source>
        <strain evidence="2 3">AU19157</strain>
    </source>
</reference>
<accession>A0A1W6YJD7</accession>
<evidence type="ECO:0000256" key="1">
    <source>
        <dbReference type="ARBA" id="ARBA00006987"/>
    </source>
</evidence>
<dbReference type="KEGG" id="bgv:CAL12_10040"/>
<evidence type="ECO:0000313" key="2">
    <source>
        <dbReference type="EMBL" id="ARP81148.1"/>
    </source>
</evidence>
<dbReference type="Pfam" id="PF03401">
    <property type="entry name" value="TctC"/>
    <property type="match status" value="1"/>
</dbReference>
<evidence type="ECO:0000313" key="3">
    <source>
        <dbReference type="Proteomes" id="UP000194151"/>
    </source>
</evidence>
<dbReference type="EMBL" id="CP021108">
    <property type="protein sequence ID" value="ARP81148.1"/>
    <property type="molecule type" value="Genomic_DNA"/>
</dbReference>
<dbReference type="STRING" id="1416806.CAL12_10040"/>
<name>A0A1W6YJD7_9BORD</name>
<dbReference type="PANTHER" id="PTHR42928:SF5">
    <property type="entry name" value="BLR1237 PROTEIN"/>
    <property type="match status" value="1"/>
</dbReference>
<dbReference type="InterPro" id="IPR042100">
    <property type="entry name" value="Bug_dom1"/>
</dbReference>
<dbReference type="Gene3D" id="3.40.190.10">
    <property type="entry name" value="Periplasmic binding protein-like II"/>
    <property type="match status" value="1"/>
</dbReference>
<protein>
    <recommendedName>
        <fullName evidence="4">ABC transporter substrate-binding protein</fullName>
    </recommendedName>
</protein>
<keyword evidence="3" id="KW-1185">Reference proteome</keyword>
<comment type="similarity">
    <text evidence="1">Belongs to the UPF0065 (bug) family.</text>
</comment>
<dbReference type="SUPFAM" id="SSF53850">
    <property type="entry name" value="Periplasmic binding protein-like II"/>
    <property type="match status" value="1"/>
</dbReference>
<organism evidence="2 3">
    <name type="scientific">Bordetella genomosp. 8</name>
    <dbReference type="NCBI Taxonomy" id="1416806"/>
    <lineage>
        <taxon>Bacteria</taxon>
        <taxon>Pseudomonadati</taxon>
        <taxon>Pseudomonadota</taxon>
        <taxon>Betaproteobacteria</taxon>
        <taxon>Burkholderiales</taxon>
        <taxon>Alcaligenaceae</taxon>
        <taxon>Bordetella</taxon>
    </lineage>
</organism>
<dbReference type="PANTHER" id="PTHR42928">
    <property type="entry name" value="TRICARBOXYLATE-BINDING PROTEIN"/>
    <property type="match status" value="1"/>
</dbReference>
<proteinExistence type="inferred from homology"/>
<dbReference type="Proteomes" id="UP000194151">
    <property type="component" value="Chromosome"/>
</dbReference>
<dbReference type="CDD" id="cd13578">
    <property type="entry name" value="PBP2_Bug27"/>
    <property type="match status" value="1"/>
</dbReference>
<dbReference type="InterPro" id="IPR005064">
    <property type="entry name" value="BUG"/>
</dbReference>